<dbReference type="Pfam" id="PF00389">
    <property type="entry name" value="2-Hacid_dh"/>
    <property type="match status" value="1"/>
</dbReference>
<dbReference type="Gramene" id="TVU06881">
    <property type="protein sequence ID" value="TVU06881"/>
    <property type="gene ID" value="EJB05_46917"/>
</dbReference>
<protein>
    <recommendedName>
        <fullName evidence="2">D-isomer specific 2-hydroxyacid dehydrogenase catalytic domain-containing protein</fullName>
    </recommendedName>
</protein>
<feature type="non-terminal residue" evidence="3">
    <location>
        <position position="1"/>
    </location>
</feature>
<dbReference type="AlphaFoldDB" id="A0A5J9T8J0"/>
<dbReference type="Gene3D" id="3.40.50.720">
    <property type="entry name" value="NAD(P)-binding Rossmann-like Domain"/>
    <property type="match status" value="2"/>
</dbReference>
<organism evidence="3 4">
    <name type="scientific">Eragrostis curvula</name>
    <name type="common">weeping love grass</name>
    <dbReference type="NCBI Taxonomy" id="38414"/>
    <lineage>
        <taxon>Eukaryota</taxon>
        <taxon>Viridiplantae</taxon>
        <taxon>Streptophyta</taxon>
        <taxon>Embryophyta</taxon>
        <taxon>Tracheophyta</taxon>
        <taxon>Spermatophyta</taxon>
        <taxon>Magnoliopsida</taxon>
        <taxon>Liliopsida</taxon>
        <taxon>Poales</taxon>
        <taxon>Poaceae</taxon>
        <taxon>PACMAD clade</taxon>
        <taxon>Chloridoideae</taxon>
        <taxon>Eragrostideae</taxon>
        <taxon>Eragrostidinae</taxon>
        <taxon>Eragrostis</taxon>
    </lineage>
</organism>
<dbReference type="PANTHER" id="PTHR10996">
    <property type="entry name" value="2-HYDROXYACID DEHYDROGENASE-RELATED"/>
    <property type="match status" value="1"/>
</dbReference>
<keyword evidence="1" id="KW-0560">Oxidoreductase</keyword>
<dbReference type="EMBL" id="RWGY01000045">
    <property type="protein sequence ID" value="TVU06881.1"/>
    <property type="molecule type" value="Genomic_DNA"/>
</dbReference>
<dbReference type="GO" id="GO:0005829">
    <property type="term" value="C:cytosol"/>
    <property type="evidence" value="ECO:0007669"/>
    <property type="project" value="TreeGrafter"/>
</dbReference>
<accession>A0A5J9T8J0</accession>
<dbReference type="InterPro" id="IPR050223">
    <property type="entry name" value="D-isomer_2-hydroxyacid_DH"/>
</dbReference>
<evidence type="ECO:0000259" key="2">
    <source>
        <dbReference type="Pfam" id="PF00389"/>
    </source>
</evidence>
<dbReference type="SUPFAM" id="SSF52283">
    <property type="entry name" value="Formate/glycerate dehydrogenase catalytic domain-like"/>
    <property type="match status" value="1"/>
</dbReference>
<proteinExistence type="predicted"/>
<dbReference type="GO" id="GO:0016618">
    <property type="term" value="F:hydroxypyruvate reductase [NAD(P)H] activity"/>
    <property type="evidence" value="ECO:0007669"/>
    <property type="project" value="TreeGrafter"/>
</dbReference>
<evidence type="ECO:0000313" key="4">
    <source>
        <dbReference type="Proteomes" id="UP000324897"/>
    </source>
</evidence>
<sequence>MASSFGELPSLILIRHGASFIAALRQRFRLLDLFTSGQSLEAFLAAVPEPPRAAVVWAGGPNPVRVDAAFLDAVPSIQCVDNIDLDECARRGVVVANSGNVYSTDVADHAVGMLIDVLRRVSAAERFVRRGLWPQQGSYPLASKVCLRPRLASGDCDTRVTRTTAGLG</sequence>
<dbReference type="InterPro" id="IPR006139">
    <property type="entry name" value="D-isomer_2_OHA_DH_cat_dom"/>
</dbReference>
<dbReference type="OrthoDB" id="298012at2759"/>
<dbReference type="GO" id="GO:0030267">
    <property type="term" value="F:glyoxylate reductase (NADPH) activity"/>
    <property type="evidence" value="ECO:0007669"/>
    <property type="project" value="TreeGrafter"/>
</dbReference>
<evidence type="ECO:0000256" key="1">
    <source>
        <dbReference type="ARBA" id="ARBA00023002"/>
    </source>
</evidence>
<reference evidence="3 4" key="1">
    <citation type="journal article" date="2019" name="Sci. Rep.">
        <title>A high-quality genome of Eragrostis curvula grass provides insights into Poaceae evolution and supports new strategies to enhance forage quality.</title>
        <authorList>
            <person name="Carballo J."/>
            <person name="Santos B.A.C.M."/>
            <person name="Zappacosta D."/>
            <person name="Garbus I."/>
            <person name="Selva J.P."/>
            <person name="Gallo C.A."/>
            <person name="Diaz A."/>
            <person name="Albertini E."/>
            <person name="Caccamo M."/>
            <person name="Echenique V."/>
        </authorList>
    </citation>
    <scope>NUCLEOTIDE SEQUENCE [LARGE SCALE GENOMIC DNA]</scope>
    <source>
        <strain evidence="4">cv. Victoria</strain>
        <tissue evidence="3">Leaf</tissue>
    </source>
</reference>
<dbReference type="PANTHER" id="PTHR10996:SF284">
    <property type="entry name" value="OS04G0106400 PROTEIN"/>
    <property type="match status" value="1"/>
</dbReference>
<keyword evidence="4" id="KW-1185">Reference proteome</keyword>
<dbReference type="GO" id="GO:0051287">
    <property type="term" value="F:NAD binding"/>
    <property type="evidence" value="ECO:0007669"/>
    <property type="project" value="InterPro"/>
</dbReference>
<dbReference type="Proteomes" id="UP000324897">
    <property type="component" value="Unassembled WGS sequence"/>
</dbReference>
<name>A0A5J9T8J0_9POAL</name>
<gene>
    <name evidence="3" type="ORF">EJB05_46917</name>
</gene>
<comment type="caution">
    <text evidence="3">The sequence shown here is derived from an EMBL/GenBank/DDBJ whole genome shotgun (WGS) entry which is preliminary data.</text>
</comment>
<feature type="domain" description="D-isomer specific 2-hydroxyacid dehydrogenase catalytic" evidence="2">
    <location>
        <begin position="66"/>
        <end position="122"/>
    </location>
</feature>
<evidence type="ECO:0000313" key="3">
    <source>
        <dbReference type="EMBL" id="TVU06881.1"/>
    </source>
</evidence>